<keyword evidence="2" id="KW-0032">Aminotransferase</keyword>
<keyword evidence="2" id="KW-0808">Transferase</keyword>
<organism evidence="2">
    <name type="scientific">uncultured Sphingomonas sp</name>
    <dbReference type="NCBI Taxonomy" id="158754"/>
    <lineage>
        <taxon>Bacteria</taxon>
        <taxon>Pseudomonadati</taxon>
        <taxon>Pseudomonadota</taxon>
        <taxon>Alphaproteobacteria</taxon>
        <taxon>Sphingomonadales</taxon>
        <taxon>Sphingomonadaceae</taxon>
        <taxon>Sphingomonas</taxon>
        <taxon>environmental samples</taxon>
    </lineage>
</organism>
<dbReference type="EC" id="2.6.1.16" evidence="2"/>
<dbReference type="EMBL" id="CADCWA010000200">
    <property type="protein sequence ID" value="CAA9533986.1"/>
    <property type="molecule type" value="Genomic_DNA"/>
</dbReference>
<dbReference type="GO" id="GO:1901135">
    <property type="term" value="P:carbohydrate derivative metabolic process"/>
    <property type="evidence" value="ECO:0007669"/>
    <property type="project" value="InterPro"/>
</dbReference>
<dbReference type="AlphaFoldDB" id="A0A6J4TY33"/>
<proteinExistence type="predicted"/>
<evidence type="ECO:0000313" key="2">
    <source>
        <dbReference type="EMBL" id="CAA9533986.1"/>
    </source>
</evidence>
<dbReference type="FunFam" id="3.40.50.10490:FF:000025">
    <property type="entry name" value="Glucosamine--fructose-6-phosphate aminotransferase [isomerizing]"/>
    <property type="match status" value="1"/>
</dbReference>
<gene>
    <name evidence="2" type="ORF">AVDCRST_MAG31-2651</name>
</gene>
<sequence length="22" mass="2372">MAVLKGTDVDQPRNLAKSVTVE</sequence>
<name>A0A6J4TY33_9SPHN</name>
<feature type="region of interest" description="Disordered" evidence="1">
    <location>
        <begin position="1"/>
        <end position="22"/>
    </location>
</feature>
<accession>A0A6J4TY33</accession>
<dbReference type="GO" id="GO:0004360">
    <property type="term" value="F:glutamine-fructose-6-phosphate transaminase (isomerizing) activity"/>
    <property type="evidence" value="ECO:0007669"/>
    <property type="project" value="UniProtKB-EC"/>
</dbReference>
<protein>
    <submittedName>
        <fullName evidence="2">Glutamine--fructose-6-phosphate aminotransferase [isomerizing]</fullName>
        <ecNumber evidence="2">2.6.1.16</ecNumber>
    </submittedName>
</protein>
<dbReference type="GO" id="GO:0097367">
    <property type="term" value="F:carbohydrate derivative binding"/>
    <property type="evidence" value="ECO:0007669"/>
    <property type="project" value="InterPro"/>
</dbReference>
<dbReference type="Gene3D" id="3.40.50.10490">
    <property type="entry name" value="Glucose-6-phosphate isomerase like protein, domain 1"/>
    <property type="match status" value="1"/>
</dbReference>
<dbReference type="InterPro" id="IPR046348">
    <property type="entry name" value="SIS_dom_sf"/>
</dbReference>
<dbReference type="SUPFAM" id="SSF53697">
    <property type="entry name" value="SIS domain"/>
    <property type="match status" value="1"/>
</dbReference>
<evidence type="ECO:0000256" key="1">
    <source>
        <dbReference type="SAM" id="MobiDB-lite"/>
    </source>
</evidence>
<reference evidence="2" key="1">
    <citation type="submission" date="2020-02" db="EMBL/GenBank/DDBJ databases">
        <authorList>
            <person name="Meier V. D."/>
        </authorList>
    </citation>
    <scope>NUCLEOTIDE SEQUENCE</scope>
    <source>
        <strain evidence="2">AVDCRST_MAG31</strain>
    </source>
</reference>